<feature type="compositionally biased region" description="Basic and acidic residues" evidence="1">
    <location>
        <begin position="123"/>
        <end position="135"/>
    </location>
</feature>
<dbReference type="Proteomes" id="UP001230426">
    <property type="component" value="Unassembled WGS sequence"/>
</dbReference>
<evidence type="ECO:0000313" key="2">
    <source>
        <dbReference type="EMBL" id="MDP9867155.1"/>
    </source>
</evidence>
<evidence type="ECO:0000256" key="1">
    <source>
        <dbReference type="SAM" id="MobiDB-lite"/>
    </source>
</evidence>
<name>A0ABT9RFM3_9ACTN</name>
<sequence>MAGGVGLFALSAQHGTPVTADFGYFAVKAAQGQPVVPSGPFTLRADGAWPYLSTGGDGGVRASATPPATGLAVTPEDRGDGQLALKDPGGAGCLHVHTDGSLRVGTAGTGLFRLTDAGGGRVRPVEHRGRPRGETRVTVPPGDARGRRPAQRAAPPAVGVRTPGPP</sequence>
<feature type="region of interest" description="Disordered" evidence="1">
    <location>
        <begin position="118"/>
        <end position="166"/>
    </location>
</feature>
<keyword evidence="3" id="KW-1185">Reference proteome</keyword>
<protein>
    <submittedName>
        <fullName evidence="2">Uncharacterized protein</fullName>
    </submittedName>
</protein>
<gene>
    <name evidence="2" type="ORF">J2S55_006421</name>
</gene>
<dbReference type="RefSeq" id="WP_306868501.1">
    <property type="nucleotide sequence ID" value="NZ_JAUSRB010000002.1"/>
</dbReference>
<reference evidence="2 3" key="1">
    <citation type="submission" date="2023-07" db="EMBL/GenBank/DDBJ databases">
        <title>Sequencing the genomes of 1000 actinobacteria strains.</title>
        <authorList>
            <person name="Klenk H.-P."/>
        </authorList>
    </citation>
    <scope>NUCLEOTIDE SEQUENCE [LARGE SCALE GENOMIC DNA]</scope>
    <source>
        <strain evidence="2 3">DSM 44109</strain>
    </source>
</reference>
<dbReference type="EMBL" id="JAUSRB010000002">
    <property type="protein sequence ID" value="MDP9867155.1"/>
    <property type="molecule type" value="Genomic_DNA"/>
</dbReference>
<accession>A0ABT9RFM3</accession>
<feature type="compositionally biased region" description="Low complexity" evidence="1">
    <location>
        <begin position="151"/>
        <end position="166"/>
    </location>
</feature>
<evidence type="ECO:0000313" key="3">
    <source>
        <dbReference type="Proteomes" id="UP001230426"/>
    </source>
</evidence>
<organism evidence="2 3">
    <name type="scientific">Streptosporangium brasiliense</name>
    <dbReference type="NCBI Taxonomy" id="47480"/>
    <lineage>
        <taxon>Bacteria</taxon>
        <taxon>Bacillati</taxon>
        <taxon>Actinomycetota</taxon>
        <taxon>Actinomycetes</taxon>
        <taxon>Streptosporangiales</taxon>
        <taxon>Streptosporangiaceae</taxon>
        <taxon>Streptosporangium</taxon>
    </lineage>
</organism>
<comment type="caution">
    <text evidence="2">The sequence shown here is derived from an EMBL/GenBank/DDBJ whole genome shotgun (WGS) entry which is preliminary data.</text>
</comment>
<proteinExistence type="predicted"/>